<dbReference type="InterPro" id="IPR019405">
    <property type="entry name" value="Lactonase_7-beta_prop"/>
</dbReference>
<keyword evidence="5" id="KW-1185">Reference proteome</keyword>
<dbReference type="Proteomes" id="UP000294155">
    <property type="component" value="Unassembled WGS sequence"/>
</dbReference>
<organism evidence="4 5">
    <name type="scientific">Hymenobacter persicinus</name>
    <dbReference type="NCBI Taxonomy" id="2025506"/>
    <lineage>
        <taxon>Bacteria</taxon>
        <taxon>Pseudomonadati</taxon>
        <taxon>Bacteroidota</taxon>
        <taxon>Cytophagia</taxon>
        <taxon>Cytophagales</taxon>
        <taxon>Hymenobacteraceae</taxon>
        <taxon>Hymenobacter</taxon>
    </lineage>
</organism>
<dbReference type="PANTHER" id="PTHR30344:SF1">
    <property type="entry name" value="6-PHOSPHOGLUCONOLACTONASE"/>
    <property type="match status" value="1"/>
</dbReference>
<dbReference type="PANTHER" id="PTHR30344">
    <property type="entry name" value="6-PHOSPHOGLUCONOLACTONASE-RELATED"/>
    <property type="match status" value="1"/>
</dbReference>
<protein>
    <submittedName>
        <fullName evidence="4">Lactonase family protein</fullName>
    </submittedName>
</protein>
<dbReference type="InterPro" id="IPR006311">
    <property type="entry name" value="TAT_signal"/>
</dbReference>
<reference evidence="4 5" key="1">
    <citation type="submission" date="2019-02" db="EMBL/GenBank/DDBJ databases">
        <title>Bacterial novel species isolated from soil.</title>
        <authorList>
            <person name="Jung H.-Y."/>
        </authorList>
    </citation>
    <scope>NUCLEOTIDE SEQUENCE [LARGE SCALE GENOMIC DNA]</scope>
    <source>
        <strain evidence="4 5">1-3-3-3</strain>
    </source>
</reference>
<keyword evidence="2" id="KW-0119">Carbohydrate metabolism</keyword>
<feature type="chain" id="PRO_5020392634" evidence="3">
    <location>
        <begin position="34"/>
        <end position="396"/>
    </location>
</feature>
<dbReference type="Pfam" id="PF10282">
    <property type="entry name" value="Lactonase"/>
    <property type="match status" value="1"/>
</dbReference>
<dbReference type="GO" id="GO:0005829">
    <property type="term" value="C:cytosol"/>
    <property type="evidence" value="ECO:0007669"/>
    <property type="project" value="TreeGrafter"/>
</dbReference>
<accession>A0A4Q5LCC3</accession>
<keyword evidence="2" id="KW-0313">Glucose metabolism</keyword>
<gene>
    <name evidence="4" type="ORF">EWM57_08380</name>
</gene>
<dbReference type="GO" id="GO:0017057">
    <property type="term" value="F:6-phosphogluconolactonase activity"/>
    <property type="evidence" value="ECO:0007669"/>
    <property type="project" value="TreeGrafter"/>
</dbReference>
<dbReference type="Gene3D" id="2.130.10.10">
    <property type="entry name" value="YVTN repeat-like/Quinoprotein amine dehydrogenase"/>
    <property type="match status" value="1"/>
</dbReference>
<dbReference type="SUPFAM" id="SSF51004">
    <property type="entry name" value="C-terminal (heme d1) domain of cytochrome cd1-nitrite reductase"/>
    <property type="match status" value="1"/>
</dbReference>
<evidence type="ECO:0000313" key="5">
    <source>
        <dbReference type="Proteomes" id="UP000294155"/>
    </source>
</evidence>
<keyword evidence="3" id="KW-0732">Signal</keyword>
<dbReference type="PROSITE" id="PS51318">
    <property type="entry name" value="TAT"/>
    <property type="match status" value="1"/>
</dbReference>
<comment type="caution">
    <text evidence="4">The sequence shown here is derived from an EMBL/GenBank/DDBJ whole genome shotgun (WGS) entry which is preliminary data.</text>
</comment>
<dbReference type="RefSeq" id="WP_129920689.1">
    <property type="nucleotide sequence ID" value="NZ_SEWE01000013.1"/>
</dbReference>
<dbReference type="AlphaFoldDB" id="A0A4Q5LCC3"/>
<feature type="signal peptide" evidence="3">
    <location>
        <begin position="1"/>
        <end position="33"/>
    </location>
</feature>
<dbReference type="EMBL" id="SEWE01000013">
    <property type="protein sequence ID" value="RYU80499.1"/>
    <property type="molecule type" value="Genomic_DNA"/>
</dbReference>
<sequence length="396" mass="41480">MPHFGRRTFLRFSTLALGLTAAGLLSCARTVPAASAATADCLVYVGTNVAGEGENSIFLYRLQLATGALTKLAAQPGGAAPTYLTMDAARRHLYAVSETQTFRGAAGGGVSAFAVDPQSGQLTLLGQQPSGGASPCYISLDQAEKNVLVANYVGGNVSLLPVQADGGLAPATAFDQHEGRGPHKNQASAHAHCLLPDPANRYVFAVDLGTDKVYRYSLDAAAHTWQAGGSAFTAAPGAGPRHLTFHPDGRHAYLINELNSTITALDYDAGKGTFAGLQTQSTLPADFAGSNSGADVHVSPDGRFVYGSNRGHNSLAVFAVGADRKLTLVQHVSTQGRTPRNFALDPSGQVLLVANQNSNNIFTYRVDKTTGKLSPTGHSAELPAPMFVQIVWDFTR</sequence>
<dbReference type="GO" id="GO:0006006">
    <property type="term" value="P:glucose metabolic process"/>
    <property type="evidence" value="ECO:0007669"/>
    <property type="project" value="UniProtKB-KW"/>
</dbReference>
<dbReference type="PROSITE" id="PS51257">
    <property type="entry name" value="PROKAR_LIPOPROTEIN"/>
    <property type="match status" value="1"/>
</dbReference>
<evidence type="ECO:0000256" key="3">
    <source>
        <dbReference type="SAM" id="SignalP"/>
    </source>
</evidence>
<dbReference type="InterPro" id="IPR015943">
    <property type="entry name" value="WD40/YVTN_repeat-like_dom_sf"/>
</dbReference>
<dbReference type="FunFam" id="2.130.10.10:FF:000306">
    <property type="entry name" value="3-carboxymuconate cyclase"/>
    <property type="match status" value="1"/>
</dbReference>
<name>A0A4Q5LCC3_9BACT</name>
<proteinExistence type="inferred from homology"/>
<dbReference type="InterPro" id="IPR011048">
    <property type="entry name" value="Haem_d1_sf"/>
</dbReference>
<evidence type="ECO:0000256" key="2">
    <source>
        <dbReference type="ARBA" id="ARBA00022526"/>
    </source>
</evidence>
<evidence type="ECO:0000256" key="1">
    <source>
        <dbReference type="ARBA" id="ARBA00005564"/>
    </source>
</evidence>
<evidence type="ECO:0000313" key="4">
    <source>
        <dbReference type="EMBL" id="RYU80499.1"/>
    </source>
</evidence>
<comment type="similarity">
    <text evidence="1">Belongs to the cycloisomerase 2 family.</text>
</comment>
<dbReference type="InterPro" id="IPR050282">
    <property type="entry name" value="Cycloisomerase_2"/>
</dbReference>
<dbReference type="OrthoDB" id="9790815at2"/>